<dbReference type="InterPro" id="IPR036291">
    <property type="entry name" value="NAD(P)-bd_dom_sf"/>
</dbReference>
<dbReference type="SUPFAM" id="SSF48179">
    <property type="entry name" value="6-phosphogluconate dehydrogenase C-terminal domain-like"/>
    <property type="match status" value="1"/>
</dbReference>
<keyword evidence="6 14" id="KW-0520">NAD</keyword>
<dbReference type="PRINTS" id="PR00077">
    <property type="entry name" value="GPDHDRGNASE"/>
</dbReference>
<evidence type="ECO:0000256" key="8">
    <source>
        <dbReference type="ARBA" id="ARBA00023209"/>
    </source>
</evidence>
<name>A0A397PGY8_9HYPH</name>
<feature type="binding site" evidence="14">
    <location>
        <position position="253"/>
    </location>
    <ligand>
        <name>sn-glycerol 3-phosphate</name>
        <dbReference type="ChEBI" id="CHEBI:57597"/>
    </ligand>
</feature>
<dbReference type="InterPro" id="IPR013328">
    <property type="entry name" value="6PGD_dom2"/>
</dbReference>
<feature type="binding site" evidence="14">
    <location>
        <position position="139"/>
    </location>
    <ligand>
        <name>NADPH</name>
        <dbReference type="ChEBI" id="CHEBI:57783"/>
    </ligand>
</feature>
<dbReference type="EC" id="1.1.1.94" evidence="11 14"/>
<feature type="domain" description="Glycerol-3-phosphate dehydrogenase NAD-dependent C-terminal" evidence="20">
    <location>
        <begin position="179"/>
        <end position="320"/>
    </location>
</feature>
<comment type="subcellular location">
    <subcellularLocation>
        <location evidence="14">Cytoplasm</location>
    </subcellularLocation>
</comment>
<dbReference type="GO" id="GO:0008654">
    <property type="term" value="P:phospholipid biosynthetic process"/>
    <property type="evidence" value="ECO:0007669"/>
    <property type="project" value="UniProtKB-KW"/>
</dbReference>
<dbReference type="PANTHER" id="PTHR11728">
    <property type="entry name" value="GLYCEROL-3-PHOSPHATE DEHYDROGENASE"/>
    <property type="match status" value="1"/>
</dbReference>
<dbReference type="HAMAP" id="MF_00394">
    <property type="entry name" value="NAD_Glyc3P_dehydrog"/>
    <property type="match status" value="1"/>
</dbReference>
<dbReference type="GO" id="GO:0046168">
    <property type="term" value="P:glycerol-3-phosphate catabolic process"/>
    <property type="evidence" value="ECO:0007669"/>
    <property type="project" value="InterPro"/>
</dbReference>
<feature type="binding site" evidence="17">
    <location>
        <position position="254"/>
    </location>
    <ligand>
        <name>NAD(+)</name>
        <dbReference type="ChEBI" id="CHEBI:57540"/>
    </ligand>
</feature>
<dbReference type="FunFam" id="1.10.1040.10:FF:000001">
    <property type="entry name" value="Glycerol-3-phosphate dehydrogenase [NAD(P)+]"/>
    <property type="match status" value="1"/>
</dbReference>
<dbReference type="GO" id="GO:0141152">
    <property type="term" value="F:glycerol-3-phosphate dehydrogenase (NAD+) activity"/>
    <property type="evidence" value="ECO:0007669"/>
    <property type="project" value="RHEA"/>
</dbReference>
<comment type="pathway">
    <text evidence="14">Membrane lipid metabolism; glycerophospholipid metabolism.</text>
</comment>
<feature type="active site" description="Proton acceptor" evidence="14 15">
    <location>
        <position position="190"/>
    </location>
</feature>
<dbReference type="Pfam" id="PF07479">
    <property type="entry name" value="NAD_Gly3P_dh_C"/>
    <property type="match status" value="1"/>
</dbReference>
<dbReference type="NCBIfam" id="NF000942">
    <property type="entry name" value="PRK00094.1-4"/>
    <property type="match status" value="1"/>
</dbReference>
<evidence type="ECO:0000313" key="22">
    <source>
        <dbReference type="Proteomes" id="UP000266273"/>
    </source>
</evidence>
<feature type="binding site" evidence="14">
    <location>
        <position position="254"/>
    </location>
    <ligand>
        <name>NADPH</name>
        <dbReference type="ChEBI" id="CHEBI:57783"/>
    </ligand>
</feature>
<dbReference type="EMBL" id="QXDF01000006">
    <property type="protein sequence ID" value="RIA45404.1"/>
    <property type="molecule type" value="Genomic_DNA"/>
</dbReference>
<feature type="binding site" evidence="16">
    <location>
        <position position="107"/>
    </location>
    <ligand>
        <name>substrate</name>
    </ligand>
</feature>
<dbReference type="InterPro" id="IPR006168">
    <property type="entry name" value="G3P_DH_NAD-dep"/>
</dbReference>
<dbReference type="InterPro" id="IPR006109">
    <property type="entry name" value="G3P_DH_NAD-dep_C"/>
</dbReference>
<keyword evidence="7 14" id="KW-0443">Lipid metabolism</keyword>
<protein>
    <recommendedName>
        <fullName evidence="12 14">Glycerol-3-phosphate dehydrogenase [NAD(P)+]</fullName>
        <ecNumber evidence="11 14">1.1.1.94</ecNumber>
    </recommendedName>
    <alternativeName>
        <fullName evidence="14">NAD(P)(+)-dependent glycerol-3-phosphate dehydrogenase</fullName>
    </alternativeName>
    <alternativeName>
        <fullName evidence="13 14">NAD(P)H-dependent dihydroxyacetone-phosphate reductase</fullName>
    </alternativeName>
</protein>
<evidence type="ECO:0000259" key="20">
    <source>
        <dbReference type="Pfam" id="PF07479"/>
    </source>
</evidence>
<keyword evidence="22" id="KW-1185">Reference proteome</keyword>
<evidence type="ECO:0000256" key="13">
    <source>
        <dbReference type="ARBA" id="ARBA00080511"/>
    </source>
</evidence>
<feature type="binding site" evidence="17">
    <location>
        <begin position="10"/>
        <end position="15"/>
    </location>
    <ligand>
        <name>NAD(+)</name>
        <dbReference type="ChEBI" id="CHEBI:57540"/>
    </ligand>
</feature>
<keyword evidence="3 14" id="KW-0547">Nucleotide-binding</keyword>
<organism evidence="21 22">
    <name type="scientific">Dichotomicrobium thermohalophilum</name>
    <dbReference type="NCBI Taxonomy" id="933063"/>
    <lineage>
        <taxon>Bacteria</taxon>
        <taxon>Pseudomonadati</taxon>
        <taxon>Pseudomonadota</taxon>
        <taxon>Alphaproteobacteria</taxon>
        <taxon>Hyphomicrobiales</taxon>
        <taxon>Hyphomicrobiaceae</taxon>
        <taxon>Dichotomicrobium</taxon>
    </lineage>
</organism>
<dbReference type="NCBIfam" id="NF000940">
    <property type="entry name" value="PRK00094.1-2"/>
    <property type="match status" value="1"/>
</dbReference>
<dbReference type="Proteomes" id="UP000266273">
    <property type="component" value="Unassembled WGS sequence"/>
</dbReference>
<feature type="binding site" evidence="17">
    <location>
        <position position="139"/>
    </location>
    <ligand>
        <name>NAD(+)</name>
        <dbReference type="ChEBI" id="CHEBI:57540"/>
    </ligand>
</feature>
<dbReference type="InterPro" id="IPR011128">
    <property type="entry name" value="G3P_DH_NAD-dep_N"/>
</dbReference>
<evidence type="ECO:0000256" key="14">
    <source>
        <dbReference type="HAMAP-Rule" id="MF_00394"/>
    </source>
</evidence>
<feature type="binding site" evidence="14">
    <location>
        <position position="254"/>
    </location>
    <ligand>
        <name>sn-glycerol 3-phosphate</name>
        <dbReference type="ChEBI" id="CHEBI:57597"/>
    </ligand>
</feature>
<evidence type="ECO:0000256" key="4">
    <source>
        <dbReference type="ARBA" id="ARBA00022857"/>
    </source>
</evidence>
<dbReference type="PANTHER" id="PTHR11728:SF1">
    <property type="entry name" value="GLYCEROL-3-PHOSPHATE DEHYDROGENASE [NAD(+)] 2, CHLOROPLASTIC"/>
    <property type="match status" value="1"/>
</dbReference>
<dbReference type="GO" id="GO:0141153">
    <property type="term" value="F:glycerol-3-phosphate dehydrogenase (NADP+) activity"/>
    <property type="evidence" value="ECO:0007669"/>
    <property type="project" value="RHEA"/>
</dbReference>
<dbReference type="GO" id="GO:0005829">
    <property type="term" value="C:cytosol"/>
    <property type="evidence" value="ECO:0007669"/>
    <property type="project" value="TreeGrafter"/>
</dbReference>
<evidence type="ECO:0000256" key="1">
    <source>
        <dbReference type="ARBA" id="ARBA00011009"/>
    </source>
</evidence>
<evidence type="ECO:0000256" key="7">
    <source>
        <dbReference type="ARBA" id="ARBA00023098"/>
    </source>
</evidence>
<keyword evidence="9 14" id="KW-1208">Phospholipid metabolism</keyword>
<sequence>MAYQKIGVVGGGAWGTALAQSARRAGRDVLLWAYELETVEEINEHRTNRVYLPSVTLDRGIRATAKTAEMATCDLLLMTVPTQFTRAISAEIGPYLKEGTPVLACAKGFEQETQLFLTDVLAHTLPSAILGVLSGPSFAAEVARNLPTALTLAVEDEALGRELAEALGHRNFRLYWTDDVRGVQIGGAVKNVLAIAAGIVVGRALGDSAHAAVTTRGFAELRRFGVALGGQPETLTGLSGLGDLMLTCSSTKSRNMSLGKALGKGRTLEDVLGTRRSVSEGVYTAGAVVELARKHEVEMPICAAVHEVLSERMSIDAAIESLLSRPARAEPEPLARSAG</sequence>
<evidence type="ECO:0000313" key="21">
    <source>
        <dbReference type="EMBL" id="RIA45404.1"/>
    </source>
</evidence>
<gene>
    <name evidence="14" type="primary">gpsA</name>
    <name evidence="21" type="ORF">BXY53_2825</name>
</gene>
<feature type="binding site" evidence="16">
    <location>
        <begin position="254"/>
        <end position="255"/>
    </location>
    <ligand>
        <name>substrate</name>
    </ligand>
</feature>
<keyword evidence="2 14" id="KW-0444">Lipid biosynthesis</keyword>
<comment type="similarity">
    <text evidence="1 14 18">Belongs to the NAD-dependent glycerol-3-phosphate dehydrogenase family.</text>
</comment>
<evidence type="ECO:0000259" key="19">
    <source>
        <dbReference type="Pfam" id="PF01210"/>
    </source>
</evidence>
<dbReference type="Gene3D" id="3.40.50.720">
    <property type="entry name" value="NAD(P)-binding Rossmann-like Domain"/>
    <property type="match status" value="1"/>
</dbReference>
<keyword evidence="4 14" id="KW-0521">NADP</keyword>
<dbReference type="Pfam" id="PF01210">
    <property type="entry name" value="NAD_Gly3P_dh_N"/>
    <property type="match status" value="1"/>
</dbReference>
<dbReference type="GO" id="GO:0046167">
    <property type="term" value="P:glycerol-3-phosphate biosynthetic process"/>
    <property type="evidence" value="ECO:0007669"/>
    <property type="project" value="UniProtKB-UniRule"/>
</dbReference>
<accession>A0A397PGY8</accession>
<comment type="catalytic activity">
    <reaction evidence="10">
        <text>sn-glycerol 3-phosphate + NADP(+) = dihydroxyacetone phosphate + NADPH + H(+)</text>
        <dbReference type="Rhea" id="RHEA:11096"/>
        <dbReference type="ChEBI" id="CHEBI:15378"/>
        <dbReference type="ChEBI" id="CHEBI:57597"/>
        <dbReference type="ChEBI" id="CHEBI:57642"/>
        <dbReference type="ChEBI" id="CHEBI:57783"/>
        <dbReference type="ChEBI" id="CHEBI:58349"/>
        <dbReference type="EC" id="1.1.1.94"/>
    </reaction>
    <physiologicalReaction direction="right-to-left" evidence="10">
        <dbReference type="Rhea" id="RHEA:11098"/>
    </physiologicalReaction>
</comment>
<feature type="binding site" evidence="14">
    <location>
        <position position="137"/>
    </location>
    <ligand>
        <name>sn-glycerol 3-phosphate</name>
        <dbReference type="ChEBI" id="CHEBI:57597"/>
    </ligand>
</feature>
<dbReference type="GO" id="GO:0006650">
    <property type="term" value="P:glycerophospholipid metabolic process"/>
    <property type="evidence" value="ECO:0007669"/>
    <property type="project" value="UniProtKB-UniRule"/>
</dbReference>
<keyword evidence="5 14" id="KW-0560">Oxidoreductase</keyword>
<comment type="caution">
    <text evidence="21">The sequence shown here is derived from an EMBL/GenBank/DDBJ whole genome shotgun (WGS) entry which is preliminary data.</text>
</comment>
<evidence type="ECO:0000256" key="10">
    <source>
        <dbReference type="ARBA" id="ARBA00052716"/>
    </source>
</evidence>
<feature type="binding site" evidence="14">
    <location>
        <position position="51"/>
    </location>
    <ligand>
        <name>NADPH</name>
        <dbReference type="ChEBI" id="CHEBI:57783"/>
    </ligand>
</feature>
<feature type="binding site" evidence="14">
    <location>
        <position position="14"/>
    </location>
    <ligand>
        <name>NADPH</name>
        <dbReference type="ChEBI" id="CHEBI:57783"/>
    </ligand>
</feature>
<evidence type="ECO:0000256" key="17">
    <source>
        <dbReference type="PIRSR" id="PIRSR000114-3"/>
    </source>
</evidence>
<feature type="binding site" evidence="14">
    <location>
        <position position="280"/>
    </location>
    <ligand>
        <name>NADPH</name>
        <dbReference type="ChEBI" id="CHEBI:57783"/>
    </ligand>
</feature>
<feature type="binding site" evidence="14">
    <location>
        <position position="278"/>
    </location>
    <ligand>
        <name>NADPH</name>
        <dbReference type="ChEBI" id="CHEBI:57783"/>
    </ligand>
</feature>
<dbReference type="FunFam" id="3.40.50.720:FF:000019">
    <property type="entry name" value="Glycerol-3-phosphate dehydrogenase [NAD(P)+]"/>
    <property type="match status" value="1"/>
</dbReference>
<evidence type="ECO:0000256" key="5">
    <source>
        <dbReference type="ARBA" id="ARBA00023002"/>
    </source>
</evidence>
<dbReference type="RefSeq" id="WP_119062650.1">
    <property type="nucleotide sequence ID" value="NZ_QXDF01000006.1"/>
</dbReference>
<dbReference type="AlphaFoldDB" id="A0A397PGY8"/>
<keyword evidence="14" id="KW-0963">Cytoplasm</keyword>
<dbReference type="GO" id="GO:0005975">
    <property type="term" value="P:carbohydrate metabolic process"/>
    <property type="evidence" value="ECO:0007669"/>
    <property type="project" value="InterPro"/>
</dbReference>
<dbReference type="SUPFAM" id="SSF51735">
    <property type="entry name" value="NAD(P)-binding Rossmann-fold domains"/>
    <property type="match status" value="1"/>
</dbReference>
<dbReference type="PROSITE" id="PS00957">
    <property type="entry name" value="NAD_G3PDH"/>
    <property type="match status" value="1"/>
</dbReference>
<proteinExistence type="inferred from homology"/>
<feature type="binding site" evidence="17">
    <location>
        <position position="84"/>
    </location>
    <ligand>
        <name>NAD(+)</name>
        <dbReference type="ChEBI" id="CHEBI:57540"/>
    </ligand>
</feature>
<evidence type="ECO:0000256" key="18">
    <source>
        <dbReference type="RuleBase" id="RU000437"/>
    </source>
</evidence>
<evidence type="ECO:0000256" key="6">
    <source>
        <dbReference type="ARBA" id="ARBA00023027"/>
    </source>
</evidence>
<dbReference type="PIRSF" id="PIRSF000114">
    <property type="entry name" value="Glycerol-3-P_dh"/>
    <property type="match status" value="1"/>
</dbReference>
<dbReference type="GO" id="GO:0051287">
    <property type="term" value="F:NAD binding"/>
    <property type="evidence" value="ECO:0007669"/>
    <property type="project" value="InterPro"/>
</dbReference>
<feature type="domain" description="Glycerol-3-phosphate dehydrogenase NAD-dependent N-terminal" evidence="19">
    <location>
        <begin position="5"/>
        <end position="158"/>
    </location>
</feature>
<feature type="binding site" evidence="14">
    <location>
        <position position="107"/>
    </location>
    <ligand>
        <name>NADPH</name>
        <dbReference type="ChEBI" id="CHEBI:57783"/>
    </ligand>
</feature>
<evidence type="ECO:0000256" key="3">
    <source>
        <dbReference type="ARBA" id="ARBA00022741"/>
    </source>
</evidence>
<feature type="binding site" evidence="14">
    <location>
        <position position="255"/>
    </location>
    <ligand>
        <name>sn-glycerol 3-phosphate</name>
        <dbReference type="ChEBI" id="CHEBI:57597"/>
    </ligand>
</feature>
<evidence type="ECO:0000256" key="11">
    <source>
        <dbReference type="ARBA" id="ARBA00066687"/>
    </source>
</evidence>
<evidence type="ECO:0000256" key="15">
    <source>
        <dbReference type="PIRSR" id="PIRSR000114-1"/>
    </source>
</evidence>
<feature type="binding site" evidence="14">
    <location>
        <position position="243"/>
    </location>
    <ligand>
        <name>sn-glycerol 3-phosphate</name>
        <dbReference type="ChEBI" id="CHEBI:57597"/>
    </ligand>
</feature>
<feature type="binding site" evidence="14">
    <location>
        <position position="135"/>
    </location>
    <ligand>
        <name>sn-glycerol 3-phosphate</name>
        <dbReference type="ChEBI" id="CHEBI:57597"/>
    </ligand>
</feature>
<comment type="function">
    <text evidence="14">Catalyzes the reduction of the glycolytic intermediate dihydroxyacetone phosphate (DHAP) to sn-glycerol 3-phosphate (G3P), the key precursor for phospholipid synthesis.</text>
</comment>
<dbReference type="InterPro" id="IPR008927">
    <property type="entry name" value="6-PGluconate_DH-like_C_sf"/>
</dbReference>
<feature type="binding site" evidence="14">
    <location>
        <position position="190"/>
    </location>
    <ligand>
        <name>sn-glycerol 3-phosphate</name>
        <dbReference type="ChEBI" id="CHEBI:57597"/>
    </ligand>
</feature>
<evidence type="ECO:0000256" key="12">
    <source>
        <dbReference type="ARBA" id="ARBA00069372"/>
    </source>
</evidence>
<dbReference type="UniPathway" id="UPA00940"/>
<evidence type="ECO:0000256" key="9">
    <source>
        <dbReference type="ARBA" id="ARBA00023264"/>
    </source>
</evidence>
<dbReference type="OrthoDB" id="9812273at2"/>
<feature type="binding site" evidence="14">
    <location>
        <position position="107"/>
    </location>
    <ligand>
        <name>sn-glycerol 3-phosphate</name>
        <dbReference type="ChEBI" id="CHEBI:57597"/>
    </ligand>
</feature>
<evidence type="ECO:0000256" key="2">
    <source>
        <dbReference type="ARBA" id="ARBA00022516"/>
    </source>
</evidence>
<dbReference type="Gene3D" id="1.10.1040.10">
    <property type="entry name" value="N-(1-d-carboxylethyl)-l-norvaline Dehydrogenase, domain 2"/>
    <property type="match status" value="1"/>
</dbReference>
<reference evidence="21 22" key="1">
    <citation type="submission" date="2018-08" db="EMBL/GenBank/DDBJ databases">
        <title>Genomic Encyclopedia of Archaeal and Bacterial Type Strains, Phase II (KMG-II): from individual species to whole genera.</title>
        <authorList>
            <person name="Goeker M."/>
        </authorList>
    </citation>
    <scope>NUCLEOTIDE SEQUENCE [LARGE SCALE GENOMIC DNA]</scope>
    <source>
        <strain evidence="21 22">DSM 5002</strain>
    </source>
</reference>
<keyword evidence="8 14" id="KW-0594">Phospholipid biosynthesis</keyword>
<evidence type="ECO:0000256" key="16">
    <source>
        <dbReference type="PIRSR" id="PIRSR000114-2"/>
    </source>
</evidence>
<comment type="catalytic activity">
    <reaction evidence="14">
        <text>sn-glycerol 3-phosphate + NAD(+) = dihydroxyacetone phosphate + NADH + H(+)</text>
        <dbReference type="Rhea" id="RHEA:11092"/>
        <dbReference type="ChEBI" id="CHEBI:15378"/>
        <dbReference type="ChEBI" id="CHEBI:57540"/>
        <dbReference type="ChEBI" id="CHEBI:57597"/>
        <dbReference type="ChEBI" id="CHEBI:57642"/>
        <dbReference type="ChEBI" id="CHEBI:57945"/>
        <dbReference type="EC" id="1.1.1.94"/>
    </reaction>
</comment>
<comment type="caution">
    <text evidence="14">Lacks conserved residue(s) required for the propagation of feature annotation.</text>
</comment>